<dbReference type="InterPro" id="IPR000674">
    <property type="entry name" value="Ald_Oxase/Xan_DH_a/b"/>
</dbReference>
<dbReference type="Pfam" id="PF01315">
    <property type="entry name" value="Ald_Xan_dh_C"/>
    <property type="match status" value="1"/>
</dbReference>
<dbReference type="PANTHER" id="PTHR11908:SF132">
    <property type="entry name" value="ALDEHYDE OXIDASE 1-RELATED"/>
    <property type="match status" value="1"/>
</dbReference>
<sequence>MDDYNLIGRSVQRKDAKRKVTGAAVYTDDFNKPGLLYARMLISPYAHARIKAIDCSEAQKASGVRAVLTGAYFPHLTGELIIDRPPIAIDKVRYHGEPVAVVVADSDAEAQAAVYLIKAEYEPLPVVNSPGEGIKMNAPLVHERLGEYKVLGGAYPEAGTNIANRTKIRKGDAEKGFRASEVIAEASVFIPPSDHAAMETRSAIAEIQPDGNVILTACSQSPFIIKDQISRFFRIAPGKVIVNVPFVGGAYGGKTSVQLEFIALLCSGAVGGRAVKLTNLREEDLITSPDHIGLEAKVRLGAKRNGLLTAAEITLLFDGGAYSDRAVVISQSAGLDCTGPYNIENVWCDSICVYTNHPYATAFRGFGHPEQAFAVERAMDILADKLGMDPMELRLRNAILPGHTSATQTVLNRNNVGDLPKCIQKVAELIDWNDGIIADREDGKVRAKGISCFWKNSGGVQNTEAGAVITFNPDGSVNLICGVVEMGQGTKTGLAQILAEKMRMGVEKVHVIMQVNTQTDPNTWRTVASKSLFLAGNAALRAAEDAIRQLFRTASIVLRTLPDELDMCNGRIFLKSDPDTGIDIKDIALGYTYPNGNSIQGQVIGRGSYVMEHLTHINKQTGKGNPGPEWTVGAGAVEVEYDKLDHSYKLLRAACVIDAGTVINFKLAEGQLTGGMNTGLSFASKEAFLFDEKGIVQNIQLRTYRTFRYGENAQYLADFVQTAEADAPYGARGVGEYGTVAMPAALANSLSRAARVPLNKLPLIPEYIWRVKRGEDHDSV</sequence>
<evidence type="ECO:0000259" key="3">
    <source>
        <dbReference type="SMART" id="SM01008"/>
    </source>
</evidence>
<evidence type="ECO:0000313" key="5">
    <source>
        <dbReference type="Proteomes" id="UP000323521"/>
    </source>
</evidence>
<keyword evidence="1" id="KW-0500">Molybdenum</keyword>
<dbReference type="SUPFAM" id="SSF56003">
    <property type="entry name" value="Molybdenum cofactor-binding domain"/>
    <property type="match status" value="1"/>
</dbReference>
<proteinExistence type="predicted"/>
<dbReference type="PANTHER" id="PTHR11908">
    <property type="entry name" value="XANTHINE DEHYDROGENASE"/>
    <property type="match status" value="1"/>
</dbReference>
<organism evidence="4 5">
    <name type="scientific">Formimonas warabiya</name>
    <dbReference type="NCBI Taxonomy" id="1761012"/>
    <lineage>
        <taxon>Bacteria</taxon>
        <taxon>Bacillati</taxon>
        <taxon>Bacillota</taxon>
        <taxon>Clostridia</taxon>
        <taxon>Eubacteriales</taxon>
        <taxon>Peptococcaceae</taxon>
        <taxon>Candidatus Formimonas</taxon>
    </lineage>
</organism>
<dbReference type="Pfam" id="PF02738">
    <property type="entry name" value="MoCoBD_1"/>
    <property type="match status" value="1"/>
</dbReference>
<dbReference type="SMART" id="SM01008">
    <property type="entry name" value="Ald_Xan_dh_C"/>
    <property type="match status" value="1"/>
</dbReference>
<accession>A0A3G1L1P4</accession>
<dbReference type="SUPFAM" id="SSF54665">
    <property type="entry name" value="CO dehydrogenase molybdoprotein N-domain-like"/>
    <property type="match status" value="1"/>
</dbReference>
<gene>
    <name evidence="4" type="ORF">DCMF_17855</name>
</gene>
<dbReference type="Pfam" id="PF20256">
    <property type="entry name" value="MoCoBD_2"/>
    <property type="match status" value="1"/>
</dbReference>
<dbReference type="InterPro" id="IPR036856">
    <property type="entry name" value="Ald_Oxase/Xan_DH_a/b_sf"/>
</dbReference>
<evidence type="ECO:0000256" key="2">
    <source>
        <dbReference type="ARBA" id="ARBA00023002"/>
    </source>
</evidence>
<dbReference type="OrthoDB" id="9759099at2"/>
<dbReference type="InterPro" id="IPR008274">
    <property type="entry name" value="AldOxase/xan_DH_MoCoBD1"/>
</dbReference>
<dbReference type="InterPro" id="IPR046867">
    <property type="entry name" value="AldOxase/xan_DH_MoCoBD2"/>
</dbReference>
<evidence type="ECO:0000313" key="4">
    <source>
        <dbReference type="EMBL" id="ATW28713.1"/>
    </source>
</evidence>
<dbReference type="Gene3D" id="3.30.365.10">
    <property type="entry name" value="Aldehyde oxidase/xanthine dehydrogenase, molybdopterin binding domain"/>
    <property type="match status" value="4"/>
</dbReference>
<dbReference type="InterPro" id="IPR016208">
    <property type="entry name" value="Ald_Oxase/xanthine_DH-like"/>
</dbReference>
<dbReference type="EMBL" id="CP017634">
    <property type="protein sequence ID" value="ATW28713.1"/>
    <property type="molecule type" value="Genomic_DNA"/>
</dbReference>
<dbReference type="AlphaFoldDB" id="A0A3G1L1P4"/>
<evidence type="ECO:0000256" key="1">
    <source>
        <dbReference type="ARBA" id="ARBA00022505"/>
    </source>
</evidence>
<dbReference type="Proteomes" id="UP000323521">
    <property type="component" value="Chromosome"/>
</dbReference>
<dbReference type="KEGG" id="fwa:DCMF_17855"/>
<reference evidence="4 5" key="1">
    <citation type="submission" date="2016-10" db="EMBL/GenBank/DDBJ databases">
        <title>Complete Genome Sequence of Peptococcaceae strain DCMF.</title>
        <authorList>
            <person name="Edwards R.J."/>
            <person name="Holland S.I."/>
            <person name="Deshpande N.P."/>
            <person name="Wong Y.K."/>
            <person name="Ertan H."/>
            <person name="Manefield M."/>
            <person name="Russell T.L."/>
            <person name="Lee M.J."/>
        </authorList>
    </citation>
    <scope>NUCLEOTIDE SEQUENCE [LARGE SCALE GENOMIC DNA]</scope>
    <source>
        <strain evidence="4 5">DCMF</strain>
    </source>
</reference>
<keyword evidence="5" id="KW-1185">Reference proteome</keyword>
<dbReference type="Gene3D" id="3.90.1170.50">
    <property type="entry name" value="Aldehyde oxidase/xanthine dehydrogenase, a/b hammerhead"/>
    <property type="match status" value="1"/>
</dbReference>
<name>A0A3G1L1P4_FORW1</name>
<keyword evidence="2" id="KW-0560">Oxidoreductase</keyword>
<protein>
    <submittedName>
        <fullName evidence="4">Aldehyde oxidase</fullName>
    </submittedName>
</protein>
<dbReference type="RefSeq" id="WP_148137966.1">
    <property type="nucleotide sequence ID" value="NZ_CP017634.1"/>
</dbReference>
<dbReference type="GO" id="GO:0005506">
    <property type="term" value="F:iron ion binding"/>
    <property type="evidence" value="ECO:0007669"/>
    <property type="project" value="InterPro"/>
</dbReference>
<dbReference type="InterPro" id="IPR037165">
    <property type="entry name" value="AldOxase/xan_DH_Mopterin-bd_sf"/>
</dbReference>
<dbReference type="GO" id="GO:0016491">
    <property type="term" value="F:oxidoreductase activity"/>
    <property type="evidence" value="ECO:0007669"/>
    <property type="project" value="UniProtKB-KW"/>
</dbReference>
<feature type="domain" description="Aldehyde oxidase/xanthine dehydrogenase a/b hammerhead" evidence="3">
    <location>
        <begin position="21"/>
        <end position="125"/>
    </location>
</feature>